<protein>
    <submittedName>
        <fullName evidence="2">Uncharacterized protein</fullName>
    </submittedName>
</protein>
<keyword evidence="1" id="KW-0472">Membrane</keyword>
<keyword evidence="3" id="KW-1185">Reference proteome</keyword>
<name>A0ABT7SH08_9CELL</name>
<gene>
    <name evidence="2" type="ORF">QRT04_07830</name>
</gene>
<sequence length="88" mass="9292">MVTMRAELEQRRDRDWLACFVLAVLAVPCVALTMAVPGLVGRAVVVGIAMLLAVASYAAGRSARTVESILESAAVSRHPAQGRADAEQ</sequence>
<reference evidence="2 3" key="1">
    <citation type="submission" date="2023-06" db="EMBL/GenBank/DDBJ databases">
        <title>Cellulomonas sp. MW4 Whole genome sequence.</title>
        <authorList>
            <person name="Park S."/>
        </authorList>
    </citation>
    <scope>NUCLEOTIDE SEQUENCE [LARGE SCALE GENOMIC DNA]</scope>
    <source>
        <strain evidence="2 3">MW4</strain>
    </source>
</reference>
<dbReference type="EMBL" id="JAUCGQ010000001">
    <property type="protein sequence ID" value="MDM7854837.1"/>
    <property type="molecule type" value="Genomic_DNA"/>
</dbReference>
<feature type="transmembrane region" description="Helical" evidence="1">
    <location>
        <begin position="41"/>
        <end position="60"/>
    </location>
</feature>
<evidence type="ECO:0000256" key="1">
    <source>
        <dbReference type="SAM" id="Phobius"/>
    </source>
</evidence>
<keyword evidence="1" id="KW-1133">Transmembrane helix</keyword>
<proteinExistence type="predicted"/>
<dbReference type="Proteomes" id="UP001529338">
    <property type="component" value="Unassembled WGS sequence"/>
</dbReference>
<evidence type="ECO:0000313" key="3">
    <source>
        <dbReference type="Proteomes" id="UP001529338"/>
    </source>
</evidence>
<organism evidence="2 3">
    <name type="scientific">Cellulomonas alba</name>
    <dbReference type="NCBI Taxonomy" id="3053467"/>
    <lineage>
        <taxon>Bacteria</taxon>
        <taxon>Bacillati</taxon>
        <taxon>Actinomycetota</taxon>
        <taxon>Actinomycetes</taxon>
        <taxon>Micrococcales</taxon>
        <taxon>Cellulomonadaceae</taxon>
        <taxon>Cellulomonas</taxon>
    </lineage>
</organism>
<evidence type="ECO:0000313" key="2">
    <source>
        <dbReference type="EMBL" id="MDM7854837.1"/>
    </source>
</evidence>
<accession>A0ABT7SH08</accession>
<comment type="caution">
    <text evidence="2">The sequence shown here is derived from an EMBL/GenBank/DDBJ whole genome shotgun (WGS) entry which is preliminary data.</text>
</comment>
<dbReference type="RefSeq" id="WP_289454659.1">
    <property type="nucleotide sequence ID" value="NZ_JAUCGQ010000001.1"/>
</dbReference>
<keyword evidence="1" id="KW-0812">Transmembrane</keyword>